<feature type="region of interest" description="Disordered" evidence="4">
    <location>
        <begin position="165"/>
        <end position="210"/>
    </location>
</feature>
<comment type="subcellular location">
    <subcellularLocation>
        <location evidence="3">Cytoplasm</location>
    </subcellularLocation>
</comment>
<dbReference type="GO" id="GO:0006412">
    <property type="term" value="P:translation"/>
    <property type="evidence" value="ECO:0007669"/>
    <property type="project" value="TreeGrafter"/>
</dbReference>
<dbReference type="HAMAP" id="MF_01077">
    <property type="entry name" value="RimP"/>
    <property type="match status" value="1"/>
</dbReference>
<evidence type="ECO:0000313" key="7">
    <source>
        <dbReference type="EMBL" id="KYF60123.1"/>
    </source>
</evidence>
<dbReference type="InterPro" id="IPR028989">
    <property type="entry name" value="RimP_N"/>
</dbReference>
<dbReference type="Proteomes" id="UP000075604">
    <property type="component" value="Unassembled WGS sequence"/>
</dbReference>
<reference evidence="7 8" key="1">
    <citation type="submission" date="2014-02" db="EMBL/GenBank/DDBJ databases">
        <title>The small core and large imbalanced accessory genome model reveals a collaborative survival strategy of Sorangium cellulosum strains in nature.</title>
        <authorList>
            <person name="Han K."/>
            <person name="Peng R."/>
            <person name="Blom J."/>
            <person name="Li Y.-Z."/>
        </authorList>
    </citation>
    <scope>NUCLEOTIDE SEQUENCE [LARGE SCALE GENOMIC DNA]</scope>
    <source>
        <strain evidence="7 8">So0157-18</strain>
    </source>
</reference>
<evidence type="ECO:0000313" key="8">
    <source>
        <dbReference type="Proteomes" id="UP000075604"/>
    </source>
</evidence>
<evidence type="ECO:0000256" key="4">
    <source>
        <dbReference type="SAM" id="MobiDB-lite"/>
    </source>
</evidence>
<comment type="function">
    <text evidence="3">Required for maturation of 30S ribosomal subunits.</text>
</comment>
<proteinExistence type="inferred from homology"/>
<dbReference type="SUPFAM" id="SSF74942">
    <property type="entry name" value="YhbC-like, C-terminal domain"/>
    <property type="match status" value="1"/>
</dbReference>
<dbReference type="Pfam" id="PF17384">
    <property type="entry name" value="DUF150_C"/>
    <property type="match status" value="1"/>
</dbReference>
<gene>
    <name evidence="3" type="primary">rimP</name>
    <name evidence="7" type="ORF">BE04_06860</name>
</gene>
<dbReference type="EMBL" id="JELX01001059">
    <property type="protein sequence ID" value="KYF60123.1"/>
    <property type="molecule type" value="Genomic_DNA"/>
</dbReference>
<name>A0A150PX61_SORCE</name>
<keyword evidence="1 3" id="KW-0963">Cytoplasm</keyword>
<dbReference type="Pfam" id="PF02576">
    <property type="entry name" value="RimP_N"/>
    <property type="match status" value="1"/>
</dbReference>
<sequence>MEPTTRAAFDLGRVRDAVAPVLASHGVTLVDLEWTTERAGWTLRITIEREGSADAGGGVTLEDCADVSRDVSSVLDVEDLIPNHYNLEVSSPGLDRRLRTPAEFVRFLGKTAKVKLSRPAPDGQRLLRGELLQAPEGQVAVLVDGKRIEVPFSDVVEARLVFELTTQPKPKKGQRQGKETAKESGQARRSAEAAPGSASGRSERGSEKRK</sequence>
<dbReference type="GO" id="GO:0005829">
    <property type="term" value="C:cytosol"/>
    <property type="evidence" value="ECO:0007669"/>
    <property type="project" value="TreeGrafter"/>
</dbReference>
<dbReference type="CDD" id="cd01734">
    <property type="entry name" value="YlxS_C"/>
    <property type="match status" value="1"/>
</dbReference>
<organism evidence="7 8">
    <name type="scientific">Sorangium cellulosum</name>
    <name type="common">Polyangium cellulosum</name>
    <dbReference type="NCBI Taxonomy" id="56"/>
    <lineage>
        <taxon>Bacteria</taxon>
        <taxon>Pseudomonadati</taxon>
        <taxon>Myxococcota</taxon>
        <taxon>Polyangia</taxon>
        <taxon>Polyangiales</taxon>
        <taxon>Polyangiaceae</taxon>
        <taxon>Sorangium</taxon>
    </lineage>
</organism>
<protein>
    <recommendedName>
        <fullName evidence="3">Ribosome maturation factor RimP</fullName>
    </recommendedName>
</protein>
<dbReference type="InterPro" id="IPR035956">
    <property type="entry name" value="RimP_N_sf"/>
</dbReference>
<evidence type="ECO:0000256" key="3">
    <source>
        <dbReference type="HAMAP-Rule" id="MF_01077"/>
    </source>
</evidence>
<dbReference type="SUPFAM" id="SSF75420">
    <property type="entry name" value="YhbC-like, N-terminal domain"/>
    <property type="match status" value="1"/>
</dbReference>
<dbReference type="GO" id="GO:0000028">
    <property type="term" value="P:ribosomal small subunit assembly"/>
    <property type="evidence" value="ECO:0007669"/>
    <property type="project" value="TreeGrafter"/>
</dbReference>
<dbReference type="InterPro" id="IPR003728">
    <property type="entry name" value="Ribosome_maturation_RimP"/>
</dbReference>
<comment type="caution">
    <text evidence="7">The sequence shown here is derived from an EMBL/GenBank/DDBJ whole genome shotgun (WGS) entry which is preliminary data.</text>
</comment>
<evidence type="ECO:0000259" key="6">
    <source>
        <dbReference type="Pfam" id="PF17384"/>
    </source>
</evidence>
<keyword evidence="2 3" id="KW-0690">Ribosome biogenesis</keyword>
<dbReference type="PANTHER" id="PTHR33867:SF1">
    <property type="entry name" value="RIBOSOME MATURATION FACTOR RIMP"/>
    <property type="match status" value="1"/>
</dbReference>
<feature type="compositionally biased region" description="Basic and acidic residues" evidence="4">
    <location>
        <begin position="176"/>
        <end position="191"/>
    </location>
</feature>
<evidence type="ECO:0000256" key="2">
    <source>
        <dbReference type="ARBA" id="ARBA00022517"/>
    </source>
</evidence>
<evidence type="ECO:0000256" key="1">
    <source>
        <dbReference type="ARBA" id="ARBA00022490"/>
    </source>
</evidence>
<dbReference type="Gene3D" id="2.30.30.180">
    <property type="entry name" value="Ribosome maturation factor RimP, C-terminal domain"/>
    <property type="match status" value="1"/>
</dbReference>
<feature type="domain" description="Ribosome maturation factor RimP C-terminal" evidence="6">
    <location>
        <begin position="98"/>
        <end position="163"/>
    </location>
</feature>
<evidence type="ECO:0000259" key="5">
    <source>
        <dbReference type="Pfam" id="PF02576"/>
    </source>
</evidence>
<dbReference type="Gene3D" id="3.30.300.70">
    <property type="entry name" value="RimP-like superfamily, N-terminal"/>
    <property type="match status" value="1"/>
</dbReference>
<feature type="compositionally biased region" description="Basic and acidic residues" evidence="4">
    <location>
        <begin position="201"/>
        <end position="210"/>
    </location>
</feature>
<dbReference type="AlphaFoldDB" id="A0A150PX61"/>
<comment type="similarity">
    <text evidence="3">Belongs to the RimP family.</text>
</comment>
<accession>A0A150PX61</accession>
<feature type="domain" description="Ribosome maturation factor RimP N-terminal" evidence="5">
    <location>
        <begin position="18"/>
        <end position="95"/>
    </location>
</feature>
<dbReference type="PANTHER" id="PTHR33867">
    <property type="entry name" value="RIBOSOME MATURATION FACTOR RIMP"/>
    <property type="match status" value="1"/>
</dbReference>
<dbReference type="InterPro" id="IPR036847">
    <property type="entry name" value="RimP_C_sf"/>
</dbReference>
<dbReference type="FunFam" id="3.30.300.70:FF:000001">
    <property type="entry name" value="Ribosome maturation factor RimP"/>
    <property type="match status" value="1"/>
</dbReference>
<dbReference type="InterPro" id="IPR028998">
    <property type="entry name" value="RimP_C"/>
</dbReference>